<organism evidence="7 8">
    <name type="scientific">Malus baccata</name>
    <name type="common">Siberian crab apple</name>
    <name type="synonym">Pyrus baccata</name>
    <dbReference type="NCBI Taxonomy" id="106549"/>
    <lineage>
        <taxon>Eukaryota</taxon>
        <taxon>Viridiplantae</taxon>
        <taxon>Streptophyta</taxon>
        <taxon>Embryophyta</taxon>
        <taxon>Tracheophyta</taxon>
        <taxon>Spermatophyta</taxon>
        <taxon>Magnoliopsida</taxon>
        <taxon>eudicotyledons</taxon>
        <taxon>Gunneridae</taxon>
        <taxon>Pentapetalae</taxon>
        <taxon>rosids</taxon>
        <taxon>fabids</taxon>
        <taxon>Rosales</taxon>
        <taxon>Rosaceae</taxon>
        <taxon>Amygdaloideae</taxon>
        <taxon>Maleae</taxon>
        <taxon>Malus</taxon>
    </lineage>
</organism>
<dbReference type="EMBL" id="VIEB01000732">
    <property type="protein sequence ID" value="TQD82202.1"/>
    <property type="molecule type" value="Genomic_DNA"/>
</dbReference>
<evidence type="ECO:0000259" key="5">
    <source>
        <dbReference type="Pfam" id="PF17834"/>
    </source>
</evidence>
<dbReference type="Pfam" id="PF17834">
    <property type="entry name" value="GHD"/>
    <property type="match status" value="1"/>
</dbReference>
<dbReference type="GO" id="GO:0004553">
    <property type="term" value="F:hydrolase activity, hydrolyzing O-glycosyl compounds"/>
    <property type="evidence" value="ECO:0007669"/>
    <property type="project" value="InterPro"/>
</dbReference>
<sequence>MDQPKWGHLKKLHEVLKSVEEALTYGVTENYQYPNFVDVQLHSYNGQDVCFMGNAHESYDATISFRNREYFIPAWFVTILPDCVKPVYNTAHVNVQTSIMVKEHNPGSFGQEEPLVLDCHWKNEHIEKFERSGPPRGSILTTNKLLDQKVVTNDTSDYLWFDHPKSELVTLRVNTDGHVVHVSANNKFMGTQYAQNGQYSFTYEIRINLRKGKNYLTLCSSTVGLAHSGAYFGNVPVGIKGVQIVNGSDGTVTRDLSTNQWVYKVGLLGETTKLFDVSGLSDGHRRRTELLSTSEQFIWYKTNFKTPLIPDLLVVDLKGMGKGHAWVNGYSIGRFWSSYKTECDDTSSCDYRGAYGADKGATNCAESTQRCHTPTSTTSQFPGPREPPGPTTSILSSSTTPPPSRPPSPLIIDVEDTVRPA</sequence>
<dbReference type="PANTHER" id="PTHR23421">
    <property type="entry name" value="BETA-GALACTOSIDASE RELATED"/>
    <property type="match status" value="1"/>
</dbReference>
<dbReference type="AlphaFoldDB" id="A0A540L7F0"/>
<evidence type="ECO:0000313" key="8">
    <source>
        <dbReference type="Proteomes" id="UP000315295"/>
    </source>
</evidence>
<feature type="region of interest" description="Disordered" evidence="4">
    <location>
        <begin position="369"/>
        <end position="421"/>
    </location>
</feature>
<feature type="domain" description="Beta-galactosidase galactose-binding" evidence="6">
    <location>
        <begin position="298"/>
        <end position="370"/>
    </location>
</feature>
<keyword evidence="8" id="KW-1185">Reference proteome</keyword>
<reference evidence="7 8" key="1">
    <citation type="journal article" date="2019" name="G3 (Bethesda)">
        <title>Sequencing of a Wild Apple (Malus baccata) Genome Unravels the Differences Between Cultivated and Wild Apple Species Regarding Disease Resistance and Cold Tolerance.</title>
        <authorList>
            <person name="Chen X."/>
        </authorList>
    </citation>
    <scope>NUCLEOTIDE SEQUENCE [LARGE SCALE GENOMIC DNA]</scope>
    <source>
        <strain evidence="8">cv. Shandingzi</strain>
        <tissue evidence="7">Leaves</tissue>
    </source>
</reference>
<evidence type="ECO:0000256" key="3">
    <source>
        <dbReference type="ARBA" id="ARBA00023295"/>
    </source>
</evidence>
<keyword evidence="2" id="KW-0378">Hydrolase</keyword>
<dbReference type="SUPFAM" id="SSF49785">
    <property type="entry name" value="Galactose-binding domain-like"/>
    <property type="match status" value="1"/>
</dbReference>
<dbReference type="InterPro" id="IPR008979">
    <property type="entry name" value="Galactose-bd-like_sf"/>
</dbReference>
<keyword evidence="3" id="KW-0326">Glycosidase</keyword>
<dbReference type="Pfam" id="PF21467">
    <property type="entry name" value="BetaGal_gal-bd"/>
    <property type="match status" value="1"/>
</dbReference>
<dbReference type="InterPro" id="IPR001944">
    <property type="entry name" value="Glycoside_Hdrlase_35"/>
</dbReference>
<evidence type="ECO:0000256" key="4">
    <source>
        <dbReference type="SAM" id="MobiDB-lite"/>
    </source>
</evidence>
<dbReference type="GO" id="GO:0005975">
    <property type="term" value="P:carbohydrate metabolic process"/>
    <property type="evidence" value="ECO:0007669"/>
    <property type="project" value="InterPro"/>
</dbReference>
<dbReference type="Proteomes" id="UP000315295">
    <property type="component" value="Unassembled WGS sequence"/>
</dbReference>
<dbReference type="InterPro" id="IPR041392">
    <property type="entry name" value="GHD"/>
</dbReference>
<protein>
    <submittedName>
        <fullName evidence="7">Uncharacterized protein</fullName>
    </submittedName>
</protein>
<dbReference type="STRING" id="106549.A0A540L7F0"/>
<evidence type="ECO:0000256" key="2">
    <source>
        <dbReference type="ARBA" id="ARBA00022801"/>
    </source>
</evidence>
<proteinExistence type="predicted"/>
<keyword evidence="1" id="KW-0732">Signal</keyword>
<evidence type="ECO:0000313" key="7">
    <source>
        <dbReference type="EMBL" id="TQD82202.1"/>
    </source>
</evidence>
<gene>
    <name evidence="7" type="ORF">C1H46_032220</name>
</gene>
<feature type="domain" description="Beta-galactosidase beta-sandwich" evidence="5">
    <location>
        <begin position="45"/>
        <end position="93"/>
    </location>
</feature>
<evidence type="ECO:0000256" key="1">
    <source>
        <dbReference type="ARBA" id="ARBA00022729"/>
    </source>
</evidence>
<comment type="caution">
    <text evidence="7">The sequence shown here is derived from an EMBL/GenBank/DDBJ whole genome shotgun (WGS) entry which is preliminary data.</text>
</comment>
<name>A0A540L7F0_MALBA</name>
<accession>A0A540L7F0</accession>
<feature type="compositionally biased region" description="Polar residues" evidence="4">
    <location>
        <begin position="369"/>
        <end position="381"/>
    </location>
</feature>
<dbReference type="Gene3D" id="2.60.120.260">
    <property type="entry name" value="Galactose-binding domain-like"/>
    <property type="match status" value="1"/>
</dbReference>
<feature type="compositionally biased region" description="Pro residues" evidence="4">
    <location>
        <begin position="400"/>
        <end position="409"/>
    </location>
</feature>
<dbReference type="InterPro" id="IPR048913">
    <property type="entry name" value="BetaGal_gal-bd"/>
</dbReference>
<evidence type="ECO:0000259" key="6">
    <source>
        <dbReference type="Pfam" id="PF21467"/>
    </source>
</evidence>